<keyword evidence="1" id="KW-0175">Coiled coil</keyword>
<accession>Q23FV3</accession>
<organism evidence="3 4">
    <name type="scientific">Tetrahymena thermophila (strain SB210)</name>
    <dbReference type="NCBI Taxonomy" id="312017"/>
    <lineage>
        <taxon>Eukaryota</taxon>
        <taxon>Sar</taxon>
        <taxon>Alveolata</taxon>
        <taxon>Ciliophora</taxon>
        <taxon>Intramacronucleata</taxon>
        <taxon>Oligohymenophorea</taxon>
        <taxon>Hymenostomatida</taxon>
        <taxon>Tetrahymenina</taxon>
        <taxon>Tetrahymenidae</taxon>
        <taxon>Tetrahymena</taxon>
    </lineage>
</organism>
<evidence type="ECO:0000256" key="1">
    <source>
        <dbReference type="SAM" id="Coils"/>
    </source>
</evidence>
<keyword evidence="4" id="KW-1185">Reference proteome</keyword>
<dbReference type="OrthoDB" id="313576at2759"/>
<dbReference type="KEGG" id="tet:TTHERM_00079110"/>
<evidence type="ECO:0000313" key="3">
    <source>
        <dbReference type="EMBL" id="EAR95507.2"/>
    </source>
</evidence>
<evidence type="ECO:0000256" key="2">
    <source>
        <dbReference type="SAM" id="MobiDB-lite"/>
    </source>
</evidence>
<dbReference type="Proteomes" id="UP000009168">
    <property type="component" value="Unassembled WGS sequence"/>
</dbReference>
<gene>
    <name evidence="3" type="ORF">TTHERM_00079110</name>
</gene>
<dbReference type="HOGENOM" id="CLU_266150_0_0_1"/>
<feature type="region of interest" description="Disordered" evidence="2">
    <location>
        <begin position="741"/>
        <end position="763"/>
    </location>
</feature>
<dbReference type="InParanoid" id="Q23FV3"/>
<reference evidence="4" key="1">
    <citation type="journal article" date="2006" name="PLoS Biol.">
        <title>Macronuclear genome sequence of the ciliate Tetrahymena thermophila, a model eukaryote.</title>
        <authorList>
            <person name="Eisen J.A."/>
            <person name="Coyne R.S."/>
            <person name="Wu M."/>
            <person name="Wu D."/>
            <person name="Thiagarajan M."/>
            <person name="Wortman J.R."/>
            <person name="Badger J.H."/>
            <person name="Ren Q."/>
            <person name="Amedeo P."/>
            <person name="Jones K.M."/>
            <person name="Tallon L.J."/>
            <person name="Delcher A.L."/>
            <person name="Salzberg S.L."/>
            <person name="Silva J.C."/>
            <person name="Haas B.J."/>
            <person name="Majoros W.H."/>
            <person name="Farzad M."/>
            <person name="Carlton J.M."/>
            <person name="Smith R.K. Jr."/>
            <person name="Garg J."/>
            <person name="Pearlman R.E."/>
            <person name="Karrer K.M."/>
            <person name="Sun L."/>
            <person name="Manning G."/>
            <person name="Elde N.C."/>
            <person name="Turkewitz A.P."/>
            <person name="Asai D.J."/>
            <person name="Wilkes D.E."/>
            <person name="Wang Y."/>
            <person name="Cai H."/>
            <person name="Collins K."/>
            <person name="Stewart B.A."/>
            <person name="Lee S.R."/>
            <person name="Wilamowska K."/>
            <person name="Weinberg Z."/>
            <person name="Ruzzo W.L."/>
            <person name="Wloga D."/>
            <person name="Gaertig J."/>
            <person name="Frankel J."/>
            <person name="Tsao C.-C."/>
            <person name="Gorovsky M.A."/>
            <person name="Keeling P.J."/>
            <person name="Waller R.F."/>
            <person name="Patron N.J."/>
            <person name="Cherry J.M."/>
            <person name="Stover N.A."/>
            <person name="Krieger C.J."/>
            <person name="del Toro C."/>
            <person name="Ryder H.F."/>
            <person name="Williamson S.C."/>
            <person name="Barbeau R.A."/>
            <person name="Hamilton E.P."/>
            <person name="Orias E."/>
        </authorList>
    </citation>
    <scope>NUCLEOTIDE SEQUENCE [LARGE SCALE GENOMIC DNA]</scope>
    <source>
        <strain evidence="4">SB210</strain>
    </source>
</reference>
<protein>
    <submittedName>
        <fullName evidence="3">Amine-terminal region of chorein, A TM vesicle-mediated sorter</fullName>
    </submittedName>
</protein>
<evidence type="ECO:0000313" key="4">
    <source>
        <dbReference type="Proteomes" id="UP000009168"/>
    </source>
</evidence>
<name>Q23FV3_TETTS</name>
<feature type="compositionally biased region" description="Low complexity" evidence="2">
    <location>
        <begin position="741"/>
        <end position="756"/>
    </location>
</feature>
<feature type="coiled-coil region" evidence="1">
    <location>
        <begin position="510"/>
        <end position="544"/>
    </location>
</feature>
<dbReference type="RefSeq" id="XP_001015752.2">
    <property type="nucleotide sequence ID" value="XM_001015752.2"/>
</dbReference>
<proteinExistence type="predicted"/>
<dbReference type="AlphaFoldDB" id="Q23FV3"/>
<dbReference type="GeneID" id="7845590"/>
<sequence>MKAAFFQYLNNKIGQYLYGFNDQQLNLGIMQGKFELRQLTLKPIEINKLIKSELNIPFQMKAGLISKISVEYGSILQISNVKVQVDELMIVLKPSYNSIKSGADYYESDELMDKLSQNYTKHEIALKASEKSIFKTFNLQKFISQIQEGLKKLGGNSSKISNNYDFVDEKKQNSKQDDKGIFEKAIEEKLKEMLEKLKISINKIHIRLEDDDISYQNPISIGLLIENLLLLPQKSEVLSVISTKAIDLNADQIQQNRESIKWLKFLQITNLTVYLKNKSEQAIPDSLLREVAYQNMGILEAIKFDDLRNFLIKQFFQSSDDLHIFKILKINLIKCNYVHTTSPKQQNNSHITTNVQMNSVNMLSSQSHLQFINSQIANMQNNYLIQMSITQPEITINKEYFITLKEITEFLKNQTYWPYLQRFKPKLRPIVQQFNNQITEVQKKVNQQIIRDWFRVVIWKLRLQKSQQEQYPDVYKKYQLTSILYSLQNPQLINQKLNMANQQQMLTIFNEILNKELNEEIEMIQNMKEAEKRSLQLLEELKESSFTIIFKINKFELYFIEKNNRFFTFFFNLLYCEFSNKYNEYIFFFDLSPICVYLHGCEKVVKANSDKKVKQDTQQESLFLGVAPFQPRSIYDKKLASDKNNYSLQYQQADLAQKKQSSRKIFDNNNNKQQIFTSLDGVPTIPVSSSLQNSQHFFSQQATRRSNNDVVQFDSLSEHYAKQAKNQDIDEFVIKEDSKYSNSQYNNSSMHSSSSPKSKKRKQIFEQDFEIQEEFFDSKSHKENKEKKKVDLNEMIMKAKDRRDLIETKTNFLIKFQTNTSKNQVNLNVQLSEIHINQDTRDIKEILNYFKGFPVRDFLNCIAECFSKRDYQKVTSIVKKANFLKYKNGSYKINSSLQIQSLLRPLANSKNRAKKELKRWSLFV</sequence>
<dbReference type="EMBL" id="GG662704">
    <property type="protein sequence ID" value="EAR95507.2"/>
    <property type="molecule type" value="Genomic_DNA"/>
</dbReference>